<evidence type="ECO:0000313" key="1">
    <source>
        <dbReference type="EMBL" id="KAK6310317.1"/>
    </source>
</evidence>
<gene>
    <name evidence="1" type="ORF">J4Q44_G00183720</name>
</gene>
<reference evidence="1 2" key="1">
    <citation type="submission" date="2021-04" db="EMBL/GenBank/DDBJ databases">
        <authorList>
            <person name="De Guttry C."/>
            <person name="Zahm M."/>
            <person name="Klopp C."/>
            <person name="Cabau C."/>
            <person name="Louis A."/>
            <person name="Berthelot C."/>
            <person name="Parey E."/>
            <person name="Roest Crollius H."/>
            <person name="Montfort J."/>
            <person name="Robinson-Rechavi M."/>
            <person name="Bucao C."/>
            <person name="Bouchez O."/>
            <person name="Gislard M."/>
            <person name="Lluch J."/>
            <person name="Milhes M."/>
            <person name="Lampietro C."/>
            <person name="Lopez Roques C."/>
            <person name="Donnadieu C."/>
            <person name="Braasch I."/>
            <person name="Desvignes T."/>
            <person name="Postlethwait J."/>
            <person name="Bobe J."/>
            <person name="Wedekind C."/>
            <person name="Guiguen Y."/>
        </authorList>
    </citation>
    <scope>NUCLEOTIDE SEQUENCE [LARGE SCALE GENOMIC DNA]</scope>
    <source>
        <strain evidence="1">Cs_M1</strain>
        <tissue evidence="1">Blood</tissue>
    </source>
</reference>
<name>A0AAN8LL66_9TELE</name>
<dbReference type="AlphaFoldDB" id="A0AAN8LL66"/>
<protein>
    <submittedName>
        <fullName evidence="1">Uncharacterized protein</fullName>
    </submittedName>
</protein>
<proteinExistence type="predicted"/>
<comment type="caution">
    <text evidence="1">The sequence shown here is derived from an EMBL/GenBank/DDBJ whole genome shotgun (WGS) entry which is preliminary data.</text>
</comment>
<keyword evidence="2" id="KW-1185">Reference proteome</keyword>
<organism evidence="1 2">
    <name type="scientific">Coregonus suidteri</name>
    <dbReference type="NCBI Taxonomy" id="861788"/>
    <lineage>
        <taxon>Eukaryota</taxon>
        <taxon>Metazoa</taxon>
        <taxon>Chordata</taxon>
        <taxon>Craniata</taxon>
        <taxon>Vertebrata</taxon>
        <taxon>Euteleostomi</taxon>
        <taxon>Actinopterygii</taxon>
        <taxon>Neopterygii</taxon>
        <taxon>Teleostei</taxon>
        <taxon>Protacanthopterygii</taxon>
        <taxon>Salmoniformes</taxon>
        <taxon>Salmonidae</taxon>
        <taxon>Coregoninae</taxon>
        <taxon>Coregonus</taxon>
    </lineage>
</organism>
<accession>A0AAN8LL66</accession>
<dbReference type="EMBL" id="JAGTTL010000016">
    <property type="protein sequence ID" value="KAK6310317.1"/>
    <property type="molecule type" value="Genomic_DNA"/>
</dbReference>
<sequence length="98" mass="11636">MFVMFSPTIMFPVVAESETVQHLLQPGLHFQRQDLHQATYQGAATLEKKSTRNLIWTKGKSELSWFHQSLLFLLWCPCKTQDQRDVQRWALWIFLRTL</sequence>
<evidence type="ECO:0000313" key="2">
    <source>
        <dbReference type="Proteomes" id="UP001356427"/>
    </source>
</evidence>
<dbReference type="Proteomes" id="UP001356427">
    <property type="component" value="Unassembled WGS sequence"/>
</dbReference>